<dbReference type="EMBL" id="NMUH01000068">
    <property type="protein sequence ID" value="MQL70447.1"/>
    <property type="molecule type" value="Genomic_DNA"/>
</dbReference>
<feature type="chain" id="PRO_5032440781" description="Secreted protein" evidence="2">
    <location>
        <begin position="27"/>
        <end position="376"/>
    </location>
</feature>
<evidence type="ECO:0000256" key="2">
    <source>
        <dbReference type="SAM" id="SignalP"/>
    </source>
</evidence>
<accession>A0A843TK33</accession>
<evidence type="ECO:0000313" key="4">
    <source>
        <dbReference type="Proteomes" id="UP000652761"/>
    </source>
</evidence>
<gene>
    <name evidence="3" type="ORF">Taro_002758</name>
</gene>
<protein>
    <recommendedName>
        <fullName evidence="5">Secreted protein</fullName>
    </recommendedName>
</protein>
<evidence type="ECO:0000256" key="1">
    <source>
        <dbReference type="SAM" id="Phobius"/>
    </source>
</evidence>
<keyword evidence="1" id="KW-0812">Transmembrane</keyword>
<dbReference type="Proteomes" id="UP000652761">
    <property type="component" value="Unassembled WGS sequence"/>
</dbReference>
<feature type="transmembrane region" description="Helical" evidence="1">
    <location>
        <begin position="233"/>
        <end position="259"/>
    </location>
</feature>
<proteinExistence type="predicted"/>
<keyword evidence="4" id="KW-1185">Reference proteome</keyword>
<feature type="signal peptide" evidence="2">
    <location>
        <begin position="1"/>
        <end position="26"/>
    </location>
</feature>
<keyword evidence="1" id="KW-1133">Transmembrane helix</keyword>
<evidence type="ECO:0000313" key="3">
    <source>
        <dbReference type="EMBL" id="MQL70447.1"/>
    </source>
</evidence>
<organism evidence="3 4">
    <name type="scientific">Colocasia esculenta</name>
    <name type="common">Wild taro</name>
    <name type="synonym">Arum esculentum</name>
    <dbReference type="NCBI Taxonomy" id="4460"/>
    <lineage>
        <taxon>Eukaryota</taxon>
        <taxon>Viridiplantae</taxon>
        <taxon>Streptophyta</taxon>
        <taxon>Embryophyta</taxon>
        <taxon>Tracheophyta</taxon>
        <taxon>Spermatophyta</taxon>
        <taxon>Magnoliopsida</taxon>
        <taxon>Liliopsida</taxon>
        <taxon>Araceae</taxon>
        <taxon>Aroideae</taxon>
        <taxon>Colocasieae</taxon>
        <taxon>Colocasia</taxon>
    </lineage>
</organism>
<dbReference type="AlphaFoldDB" id="A0A843TK33"/>
<evidence type="ECO:0008006" key="5">
    <source>
        <dbReference type="Google" id="ProtNLM"/>
    </source>
</evidence>
<name>A0A843TK33_COLES</name>
<keyword evidence="2" id="KW-0732">Signal</keyword>
<reference evidence="3" key="1">
    <citation type="submission" date="2017-07" db="EMBL/GenBank/DDBJ databases">
        <title>Taro Niue Genome Assembly and Annotation.</title>
        <authorList>
            <person name="Atibalentja N."/>
            <person name="Keating K."/>
            <person name="Fields C.J."/>
        </authorList>
    </citation>
    <scope>NUCLEOTIDE SEQUENCE</scope>
    <source>
        <strain evidence="3">Niue_2</strain>
        <tissue evidence="3">Leaf</tissue>
    </source>
</reference>
<sequence>MGVVGLALGRPVLLVVLASVLSRLRGSVLGCQSIVASAYVVSRPGGVSTVRGSSACGPSTLWRSEVSMLAVRRRSHLVVPWSQQIFISVGGSAALGTTGEGPGGRVVTVVSERGVYYDLCAASLHDSCACCRLQLLLCRVRGKRGRSACSCCSGTVGAGLTGSGLPCVEDACEPVQVRCSWSSSAHLSVCASRRLRELAIVWPWPVLGYCPWNRWKNGALVVLVEVLPGPACIASAVLLAAVFSLMVRVVWSFGLCILVKVLPRIARCRFWWRFFPGVVRVCFGPPLCCFCGSKCAVWLGCVLVRFSQNSSWRFWWRFSPKLPCVLFDELSLLPVGLSVLQSAWALSVKVSCPWLCVWLLRWPACLVSHFQVSRLH</sequence>
<keyword evidence="1" id="KW-0472">Membrane</keyword>
<comment type="caution">
    <text evidence="3">The sequence shown here is derived from an EMBL/GenBank/DDBJ whole genome shotgun (WGS) entry which is preliminary data.</text>
</comment>